<reference evidence="4 5" key="1">
    <citation type="submission" date="2023-05" db="EMBL/GenBank/DDBJ databases">
        <title>Sequencing and Assembly of Streptomyces sp. NP73.</title>
        <authorList>
            <person name="Konwar A.N."/>
            <person name="Saikia K."/>
            <person name="Thakur D."/>
        </authorList>
    </citation>
    <scope>NUCLEOTIDE SEQUENCE [LARGE SCALE GENOMIC DNA]</scope>
    <source>
        <strain evidence="4 5">NP73</strain>
    </source>
</reference>
<proteinExistence type="predicted"/>
<evidence type="ECO:0000256" key="2">
    <source>
        <dbReference type="SAM" id="Phobius"/>
    </source>
</evidence>
<dbReference type="RefSeq" id="WP_285341865.1">
    <property type="nucleotide sequence ID" value="NZ_JASITI010000011.1"/>
</dbReference>
<evidence type="ECO:0000256" key="1">
    <source>
        <dbReference type="SAM" id="MobiDB-lite"/>
    </source>
</evidence>
<organism evidence="4 5">
    <name type="scientific">Streptomyces katrae</name>
    <dbReference type="NCBI Taxonomy" id="68223"/>
    <lineage>
        <taxon>Bacteria</taxon>
        <taxon>Bacillati</taxon>
        <taxon>Actinomycetota</taxon>
        <taxon>Actinomycetes</taxon>
        <taxon>Kitasatosporales</taxon>
        <taxon>Streptomycetaceae</taxon>
        <taxon>Streptomyces</taxon>
    </lineage>
</organism>
<evidence type="ECO:0000313" key="4">
    <source>
        <dbReference type="EMBL" id="MDK9496327.1"/>
    </source>
</evidence>
<feature type="domain" description="Putative Flp pilus-assembly TadG-like N-terminal" evidence="3">
    <location>
        <begin position="11"/>
        <end position="57"/>
    </location>
</feature>
<dbReference type="Pfam" id="PF13400">
    <property type="entry name" value="Tad"/>
    <property type="match status" value="1"/>
</dbReference>
<keyword evidence="2" id="KW-1133">Transmembrane helix</keyword>
<keyword evidence="2" id="KW-0812">Transmembrane</keyword>
<protein>
    <submittedName>
        <fullName evidence="4">Pilus assembly protein TadG-related protein</fullName>
    </submittedName>
</protein>
<keyword evidence="5" id="KW-1185">Reference proteome</keyword>
<name>A0ABT7GRX9_9ACTN</name>
<feature type="region of interest" description="Disordered" evidence="1">
    <location>
        <begin position="151"/>
        <end position="185"/>
    </location>
</feature>
<keyword evidence="2" id="KW-0472">Membrane</keyword>
<evidence type="ECO:0000313" key="5">
    <source>
        <dbReference type="Proteomes" id="UP001223390"/>
    </source>
</evidence>
<feature type="transmembrane region" description="Helical" evidence="2">
    <location>
        <begin position="12"/>
        <end position="34"/>
    </location>
</feature>
<dbReference type="Proteomes" id="UP001223390">
    <property type="component" value="Unassembled WGS sequence"/>
</dbReference>
<sequence>MIRRRLQGDRGQAFPIYIVVVAGLLFAALAFFVVGQASVTRSNAQGAADAAALAAAGEARDNTFTELDLLGLTPAEWAKLVQGDLLTGRGACAKATEFAALNDAVAECEAAIPVVSVTVTTNGTVGESVVPGTEGVHGKATAKARIKPRCSLASAPAPPSPTPTPDPTSSPSPSPSSTPGPGSVKFVCDGEPLTLDLAHPGSLSKLAKALFTVRLID</sequence>
<dbReference type="EMBL" id="JASITI010000011">
    <property type="protein sequence ID" value="MDK9496327.1"/>
    <property type="molecule type" value="Genomic_DNA"/>
</dbReference>
<evidence type="ECO:0000259" key="3">
    <source>
        <dbReference type="Pfam" id="PF13400"/>
    </source>
</evidence>
<comment type="caution">
    <text evidence="4">The sequence shown here is derived from an EMBL/GenBank/DDBJ whole genome shotgun (WGS) entry which is preliminary data.</text>
</comment>
<dbReference type="InterPro" id="IPR028087">
    <property type="entry name" value="Tad_N"/>
</dbReference>
<accession>A0ABT7GRX9</accession>
<gene>
    <name evidence="4" type="ORF">QEZ40_000776</name>
</gene>
<feature type="compositionally biased region" description="Pro residues" evidence="1">
    <location>
        <begin position="156"/>
        <end position="178"/>
    </location>
</feature>